<dbReference type="GO" id="GO:0005737">
    <property type="term" value="C:cytoplasm"/>
    <property type="evidence" value="ECO:0007669"/>
    <property type="project" value="UniProtKB-SubCell"/>
</dbReference>
<dbReference type="Pfam" id="PF22580">
    <property type="entry name" value="KYNU_C"/>
    <property type="match status" value="1"/>
</dbReference>
<dbReference type="Gene3D" id="3.90.1150.10">
    <property type="entry name" value="Aspartate Aminotransferase, domain 1"/>
    <property type="match status" value="1"/>
</dbReference>
<evidence type="ECO:0000256" key="6">
    <source>
        <dbReference type="ARBA" id="ARBA00022898"/>
    </source>
</evidence>
<reference evidence="11" key="1">
    <citation type="submission" date="2017-02" db="UniProtKB">
        <authorList>
            <consortium name="WormBaseParasite"/>
        </authorList>
    </citation>
    <scope>IDENTIFICATION</scope>
</reference>
<dbReference type="InterPro" id="IPR015422">
    <property type="entry name" value="PyrdxlP-dep_Trfase_small"/>
</dbReference>
<name>A0A0R3RQU2_9BILA</name>
<dbReference type="Pfam" id="PF04500">
    <property type="entry name" value="FLYWCH"/>
    <property type="match status" value="1"/>
</dbReference>
<feature type="binding site" evidence="7">
    <location>
        <position position="712"/>
    </location>
    <ligand>
        <name>pyridoxal 5'-phosphate</name>
        <dbReference type="ChEBI" id="CHEBI:597326"/>
    </ligand>
</feature>
<dbReference type="GO" id="GO:0019441">
    <property type="term" value="P:L-tryptophan catabolic process to kynurenine"/>
    <property type="evidence" value="ECO:0007669"/>
    <property type="project" value="TreeGrafter"/>
</dbReference>
<feature type="modified residue" description="N6-(pyridoxal phosphate)lysine" evidence="7">
    <location>
        <position position="655"/>
    </location>
</feature>
<dbReference type="NCBIfam" id="TIGR01814">
    <property type="entry name" value="kynureninase"/>
    <property type="match status" value="1"/>
</dbReference>
<dbReference type="GO" id="GO:0043420">
    <property type="term" value="P:anthranilate metabolic process"/>
    <property type="evidence" value="ECO:0007669"/>
    <property type="project" value="UniProtKB-UniRule"/>
</dbReference>
<evidence type="ECO:0000256" key="5">
    <source>
        <dbReference type="ARBA" id="ARBA00022833"/>
    </source>
</evidence>
<keyword evidence="10" id="KW-1185">Reference proteome</keyword>
<evidence type="ECO:0000256" key="8">
    <source>
        <dbReference type="SAM" id="MobiDB-lite"/>
    </source>
</evidence>
<dbReference type="FunFam" id="3.40.640.10:FF:000031">
    <property type="entry name" value="Kynureninase"/>
    <property type="match status" value="1"/>
</dbReference>
<keyword evidence="6 7" id="KW-0663">Pyridoxal phosphate</keyword>
<dbReference type="HAMAP" id="MF_01970">
    <property type="entry name" value="Kynureninase"/>
    <property type="match status" value="1"/>
</dbReference>
<dbReference type="InterPro" id="IPR015421">
    <property type="entry name" value="PyrdxlP-dep_Trfase_major"/>
</dbReference>
<evidence type="ECO:0000313" key="11">
    <source>
        <dbReference type="WBParaSite" id="EEL_0000406601-mRNA-1"/>
    </source>
</evidence>
<dbReference type="SUPFAM" id="SSF53383">
    <property type="entry name" value="PLP-dependent transferases"/>
    <property type="match status" value="1"/>
</dbReference>
<dbReference type="GO" id="GO:0008270">
    <property type="term" value="F:zinc ion binding"/>
    <property type="evidence" value="ECO:0007669"/>
    <property type="project" value="UniProtKB-KW"/>
</dbReference>
<proteinExistence type="inferred from homology"/>
<comment type="pathway">
    <text evidence="7">Cofactor biosynthesis; NAD(+) biosynthesis; quinolinate from L-kynurenine: step 2/3.</text>
</comment>
<dbReference type="STRING" id="1147741.A0A0R3RQU2"/>
<feature type="binding site" evidence="7">
    <location>
        <position position="598"/>
    </location>
    <ligand>
        <name>pyridoxal 5'-phosphate</name>
        <dbReference type="ChEBI" id="CHEBI:597326"/>
    </ligand>
</feature>
<dbReference type="WBParaSite" id="EEL_0000406601-mRNA-1">
    <property type="protein sequence ID" value="EEL_0000406601-mRNA-1"/>
    <property type="gene ID" value="EEL_0000406601"/>
</dbReference>
<evidence type="ECO:0000256" key="2">
    <source>
        <dbReference type="ARBA" id="ARBA00022723"/>
    </source>
</evidence>
<feature type="binding site" evidence="7">
    <location>
        <position position="632"/>
    </location>
    <ligand>
        <name>pyridoxal 5'-phosphate</name>
        <dbReference type="ChEBI" id="CHEBI:597326"/>
    </ligand>
</feature>
<dbReference type="InterPro" id="IPR007588">
    <property type="entry name" value="Znf_FLYWCH"/>
</dbReference>
<keyword evidence="7" id="KW-0963">Cytoplasm</keyword>
<comment type="similarity">
    <text evidence="7">Belongs to the kynureninase family.</text>
</comment>
<protein>
    <recommendedName>
        <fullName evidence="7">Kynureninase</fullName>
        <ecNumber evidence="7">3.7.1.3</ecNumber>
    </recommendedName>
    <alternativeName>
        <fullName evidence="7">L-kynurenine hydrolase</fullName>
    </alternativeName>
</protein>
<feature type="region of interest" description="Disordered" evidence="8">
    <location>
        <begin position="1"/>
        <end position="37"/>
    </location>
</feature>
<comment type="cofactor">
    <cofactor evidence="7">
        <name>pyridoxal 5'-phosphate</name>
        <dbReference type="ChEBI" id="CHEBI:597326"/>
    </cofactor>
</comment>
<accession>A0A0R3RQU2</accession>
<keyword evidence="3" id="KW-0863">Zinc-finger</keyword>
<feature type="domain" description="FLYWCH-type" evidence="9">
    <location>
        <begin position="90"/>
        <end position="142"/>
    </location>
</feature>
<keyword evidence="2" id="KW-0479">Metal-binding</keyword>
<comment type="pathway">
    <text evidence="7">Amino-acid degradation; L-kynurenine degradation; L-alanine and anthranilate from L-kynurenine: step 1/1.</text>
</comment>
<comment type="subunit">
    <text evidence="7">Homodimer.</text>
</comment>
<evidence type="ECO:0000256" key="3">
    <source>
        <dbReference type="ARBA" id="ARBA00022771"/>
    </source>
</evidence>
<dbReference type="UniPathway" id="UPA00253">
    <property type="reaction ID" value="UER00329"/>
</dbReference>
<dbReference type="GO" id="GO:0019805">
    <property type="term" value="P:quinolinate biosynthetic process"/>
    <property type="evidence" value="ECO:0007669"/>
    <property type="project" value="UniProtKB-UniRule"/>
</dbReference>
<evidence type="ECO:0000256" key="7">
    <source>
        <dbReference type="HAMAP-Rule" id="MF_03017"/>
    </source>
</evidence>
<comment type="function">
    <text evidence="7">Catalyzes the cleavage of L-kynurenine (L-Kyn) and L-3-hydroxykynurenine (L-3OHKyn) into anthranilic acid (AA) and 3-hydroxyanthranilic acid (3-OHAA), respectively.</text>
</comment>
<keyword evidence="1 7" id="KW-0662">Pyridine nucleotide biosynthesis</keyword>
<evidence type="ECO:0000313" key="10">
    <source>
        <dbReference type="Proteomes" id="UP000050640"/>
    </source>
</evidence>
<dbReference type="PANTHER" id="PTHR14084:SF0">
    <property type="entry name" value="KYNURENINASE"/>
    <property type="match status" value="1"/>
</dbReference>
<feature type="binding site" evidence="7">
    <location>
        <position position="514"/>
    </location>
    <ligand>
        <name>pyridoxal 5'-phosphate</name>
        <dbReference type="ChEBI" id="CHEBI:597326"/>
    </ligand>
</feature>
<dbReference type="GO" id="GO:0034354">
    <property type="term" value="P:'de novo' NAD+ biosynthetic process from L-tryptophan"/>
    <property type="evidence" value="ECO:0007669"/>
    <property type="project" value="UniProtKB-UniRule"/>
</dbReference>
<dbReference type="GO" id="GO:0097053">
    <property type="term" value="P:L-kynurenine catabolic process"/>
    <property type="evidence" value="ECO:0007669"/>
    <property type="project" value="UniProtKB-UniRule"/>
</dbReference>
<dbReference type="AlphaFoldDB" id="A0A0R3RQU2"/>
<comment type="subcellular location">
    <subcellularLocation>
        <location evidence="7">Cytoplasm</location>
    </subcellularLocation>
</comment>
<dbReference type="InterPro" id="IPR015424">
    <property type="entry name" value="PyrdxlP-dep_Trfase"/>
</dbReference>
<evidence type="ECO:0000256" key="4">
    <source>
        <dbReference type="ARBA" id="ARBA00022801"/>
    </source>
</evidence>
<comment type="catalytic activity">
    <reaction evidence="7">
        <text>3-hydroxy-L-kynurenine + H2O = 3-hydroxyanthranilate + L-alanine + H(+)</text>
        <dbReference type="Rhea" id="RHEA:25143"/>
        <dbReference type="ChEBI" id="CHEBI:15377"/>
        <dbReference type="ChEBI" id="CHEBI:15378"/>
        <dbReference type="ChEBI" id="CHEBI:36559"/>
        <dbReference type="ChEBI" id="CHEBI:57972"/>
        <dbReference type="ChEBI" id="CHEBI:58125"/>
    </reaction>
</comment>
<dbReference type="EC" id="3.7.1.3" evidence="7"/>
<keyword evidence="5" id="KW-0862">Zinc</keyword>
<sequence>MDLLSELVGTSGGKQRSDETDQEETDSTSTARLEKDEGLKVMEANVNTAKSSVMCKTEEPNLENGDSPKFGIVESFMLKMAPDADVQIFRSKKGFEKLAYEGFLYNLDKRHQKYVLWRCEMSKKPGYKCSGRVRMTEDSLDVKFNVLLNIPPFKRLGLKPFMFQSFVTFHLSPINDILICSSKVLIMHGIYFQMYSAHSHPPNPLKVVADILKARLYAAAEDPTNSSKYLYHEALHLASFAGSSGLPKLGSMQRVISRKRRHTQKLLEESLNPASLSYDSTTIPSTSASIDGNCSISNLLQTAERLQFLFTPSGGFKEIGLKKGKDMSADGDIDGSSNMKKMKANTDEDRRLEISMLQSFFGDAGLSEERAECPFKSSRSKRMEIQIHLQRVAQDIGISDLTSFDLAEALDDADPLKFLRNEFAYPKMKTLPHVDLLLVNANDDAIYMCGNSLGLMPKGTKRLMDEQFEKWANMGVFGHLQEPLAWAESDESILDSIAQLVGAQRTEVALMNSLTVNLHILLAAFYNPTPERHKIFIESKAFPSDHYAIESQIRLKGFTVKESLVCIQPRAGDDCIRNEDIVALIEEQGDTIAIIWFSAIHYYTGQLFDVKTITKAGHNKASGCLVGWNLAHAFANVPLSLHEWDVDFACWCTYKYSCSGAGGIGGFFVHKRFETDKRERMIGWWGHKKETRFIMDNQLDLDSGAAGYRISNPPMMLMVPLIAFLEVLSKTTMQDLRTKSMLLTGYLEYLINHFLSPSSLNRRTKKIMCTIMTPSDPEQRGCQLSLKFNIDISLVYDELVRRGVAVDKRYPDVIRVTPVHLYNSYTDVYRFMRALLDSLIVVESDFEK</sequence>
<feature type="binding site" evidence="7">
    <location>
        <position position="515"/>
    </location>
    <ligand>
        <name>pyridoxal 5'-phosphate</name>
        <dbReference type="ChEBI" id="CHEBI:597326"/>
    </ligand>
</feature>
<dbReference type="Gene3D" id="2.20.25.240">
    <property type="match status" value="1"/>
</dbReference>
<dbReference type="InterPro" id="IPR010111">
    <property type="entry name" value="Kynureninase"/>
</dbReference>
<organism evidence="10 11">
    <name type="scientific">Elaeophora elaphi</name>
    <dbReference type="NCBI Taxonomy" id="1147741"/>
    <lineage>
        <taxon>Eukaryota</taxon>
        <taxon>Metazoa</taxon>
        <taxon>Ecdysozoa</taxon>
        <taxon>Nematoda</taxon>
        <taxon>Chromadorea</taxon>
        <taxon>Rhabditida</taxon>
        <taxon>Spirurina</taxon>
        <taxon>Spiruromorpha</taxon>
        <taxon>Filarioidea</taxon>
        <taxon>Onchocercidae</taxon>
        <taxon>Elaeophora</taxon>
    </lineage>
</organism>
<feature type="binding site" evidence="7">
    <location>
        <begin position="542"/>
        <end position="545"/>
    </location>
    <ligand>
        <name>pyridoxal 5'-phosphate</name>
        <dbReference type="ChEBI" id="CHEBI:597326"/>
    </ligand>
</feature>
<comment type="caution">
    <text evidence="7">Lacks conserved residue(s) required for the propagation of feature annotation.</text>
</comment>
<feature type="binding site" evidence="7">
    <location>
        <position position="654"/>
    </location>
    <ligand>
        <name>pyridoxal 5'-phosphate</name>
        <dbReference type="ChEBI" id="CHEBI:597326"/>
    </ligand>
</feature>
<dbReference type="Gene3D" id="3.40.640.10">
    <property type="entry name" value="Type I PLP-dependent aspartate aminotransferase-like (Major domain)"/>
    <property type="match status" value="1"/>
</dbReference>
<dbReference type="Proteomes" id="UP000050640">
    <property type="component" value="Unplaced"/>
</dbReference>
<dbReference type="PANTHER" id="PTHR14084">
    <property type="entry name" value="KYNURENINASE"/>
    <property type="match status" value="1"/>
</dbReference>
<evidence type="ECO:0000259" key="9">
    <source>
        <dbReference type="Pfam" id="PF04500"/>
    </source>
</evidence>
<keyword evidence="4 7" id="KW-0378">Hydrolase</keyword>
<dbReference type="GO" id="GO:0030170">
    <property type="term" value="F:pyridoxal phosphate binding"/>
    <property type="evidence" value="ECO:0007669"/>
    <property type="project" value="UniProtKB-UniRule"/>
</dbReference>
<dbReference type="GO" id="GO:0030429">
    <property type="term" value="F:kynureninase activity"/>
    <property type="evidence" value="ECO:0007669"/>
    <property type="project" value="UniProtKB-UniRule"/>
</dbReference>
<comment type="catalytic activity">
    <reaction evidence="7">
        <text>L-kynurenine + H2O = anthranilate + L-alanine + H(+)</text>
        <dbReference type="Rhea" id="RHEA:16813"/>
        <dbReference type="ChEBI" id="CHEBI:15377"/>
        <dbReference type="ChEBI" id="CHEBI:15378"/>
        <dbReference type="ChEBI" id="CHEBI:16567"/>
        <dbReference type="ChEBI" id="CHEBI:57959"/>
        <dbReference type="ChEBI" id="CHEBI:57972"/>
        <dbReference type="EC" id="3.7.1.3"/>
    </reaction>
</comment>
<feature type="binding site" evidence="7">
    <location>
        <position position="684"/>
    </location>
    <ligand>
        <name>pyridoxal 5'-phosphate</name>
        <dbReference type="ChEBI" id="CHEBI:597326"/>
    </ligand>
</feature>
<evidence type="ECO:0000256" key="1">
    <source>
        <dbReference type="ARBA" id="ARBA00022642"/>
    </source>
</evidence>
<dbReference type="UniPathway" id="UPA00334">
    <property type="reaction ID" value="UER00455"/>
</dbReference>